<evidence type="ECO:0000313" key="3">
    <source>
        <dbReference type="Proteomes" id="UP000260862"/>
    </source>
</evidence>
<keyword evidence="3" id="KW-1185">Reference proteome</keyword>
<dbReference type="AlphaFoldDB" id="A0A3E4MN43"/>
<name>A0A3E4MN43_9BACT</name>
<proteinExistence type="predicted"/>
<sequence length="350" mass="41492">MPYFLLYTINLFFLFLSQVANIKYRKTCIQFIFLFLIIFSGFRDHVGIDYPTYVELFNDAIKNNEVEIKEYGFILIMKFIGIIGGTKQLLFLTCAIITNIFFYKFIIRLDAKYYFGAILVYITVGPFYLNSLNLIRQYAAMGIFIYSTIFIQQHKFFKYSVILLLTAFCFHLSVLLLIPLYFILYRKIGWLTKFILFLIFTIGSKIFIYLISLTPFGVYINMIFSPPSLFLTILFGSISLYFIYKEATNDFQEDYRVFFNMNFFSFLLLSLLAVNNGFLSEIILRMNNYFMLSMIFLIPYSVYNNKRQPSKISYAYFLFIFLSIYFFKNAIISGEEVNLLPYNIDLNLFY</sequence>
<feature type="transmembrane region" description="Helical" evidence="1">
    <location>
        <begin position="31"/>
        <end position="53"/>
    </location>
</feature>
<gene>
    <name evidence="2" type="ORF">DXD04_15655</name>
</gene>
<keyword evidence="1" id="KW-0812">Transmembrane</keyword>
<dbReference type="RefSeq" id="WP_117674078.1">
    <property type="nucleotide sequence ID" value="NZ_CABOGR010000047.1"/>
</dbReference>
<protein>
    <submittedName>
        <fullName evidence="2">EpsG family protein</fullName>
    </submittedName>
</protein>
<feature type="transmembrane region" description="Helical" evidence="1">
    <location>
        <begin position="73"/>
        <end position="101"/>
    </location>
</feature>
<dbReference type="Proteomes" id="UP000260862">
    <property type="component" value="Unassembled WGS sequence"/>
</dbReference>
<keyword evidence="1" id="KW-1133">Transmembrane helix</keyword>
<feature type="transmembrane region" description="Helical" evidence="1">
    <location>
        <begin position="314"/>
        <end position="332"/>
    </location>
</feature>
<feature type="transmembrane region" description="Helical" evidence="1">
    <location>
        <begin position="163"/>
        <end position="184"/>
    </location>
</feature>
<dbReference type="InterPro" id="IPR049458">
    <property type="entry name" value="EpsG-like"/>
</dbReference>
<feature type="transmembrane region" description="Helical" evidence="1">
    <location>
        <begin position="6"/>
        <end position="24"/>
    </location>
</feature>
<feature type="transmembrane region" description="Helical" evidence="1">
    <location>
        <begin position="113"/>
        <end position="129"/>
    </location>
</feature>
<reference evidence="2 3" key="1">
    <citation type="submission" date="2018-08" db="EMBL/GenBank/DDBJ databases">
        <title>A genome reference for cultivated species of the human gut microbiota.</title>
        <authorList>
            <person name="Zou Y."/>
            <person name="Xue W."/>
            <person name="Luo G."/>
        </authorList>
    </citation>
    <scope>NUCLEOTIDE SEQUENCE [LARGE SCALE GENOMIC DNA]</scope>
    <source>
        <strain evidence="2 3">TF10-3AC</strain>
    </source>
</reference>
<dbReference type="Pfam" id="PF14897">
    <property type="entry name" value="EpsG"/>
    <property type="match status" value="1"/>
</dbReference>
<comment type="caution">
    <text evidence="2">The sequence shown here is derived from an EMBL/GenBank/DDBJ whole genome shotgun (WGS) entry which is preliminary data.</text>
</comment>
<dbReference type="EMBL" id="QSQT01000047">
    <property type="protein sequence ID" value="RGK51120.1"/>
    <property type="molecule type" value="Genomic_DNA"/>
</dbReference>
<feature type="transmembrane region" description="Helical" evidence="1">
    <location>
        <begin position="190"/>
        <end position="211"/>
    </location>
</feature>
<feature type="transmembrane region" description="Helical" evidence="1">
    <location>
        <begin position="286"/>
        <end position="302"/>
    </location>
</feature>
<feature type="transmembrane region" description="Helical" evidence="1">
    <location>
        <begin position="218"/>
        <end position="243"/>
    </location>
</feature>
<organism evidence="2 3">
    <name type="scientific">Phocaeicola plebeius</name>
    <dbReference type="NCBI Taxonomy" id="310297"/>
    <lineage>
        <taxon>Bacteria</taxon>
        <taxon>Pseudomonadati</taxon>
        <taxon>Bacteroidota</taxon>
        <taxon>Bacteroidia</taxon>
        <taxon>Bacteroidales</taxon>
        <taxon>Bacteroidaceae</taxon>
        <taxon>Phocaeicola</taxon>
    </lineage>
</organism>
<keyword evidence="1" id="KW-0472">Membrane</keyword>
<evidence type="ECO:0000256" key="1">
    <source>
        <dbReference type="SAM" id="Phobius"/>
    </source>
</evidence>
<feature type="transmembrane region" description="Helical" evidence="1">
    <location>
        <begin position="255"/>
        <end position="274"/>
    </location>
</feature>
<evidence type="ECO:0000313" key="2">
    <source>
        <dbReference type="EMBL" id="RGK51120.1"/>
    </source>
</evidence>
<accession>A0A3E4MN43</accession>